<dbReference type="GO" id="GO:0002250">
    <property type="term" value="P:adaptive immune response"/>
    <property type="evidence" value="ECO:0007669"/>
    <property type="project" value="UniProtKB-KW"/>
</dbReference>
<feature type="region of interest" description="Disordered" evidence="4">
    <location>
        <begin position="118"/>
        <end position="140"/>
    </location>
</feature>
<feature type="compositionally biased region" description="Polar residues" evidence="4">
    <location>
        <begin position="254"/>
        <end position="267"/>
    </location>
</feature>
<feature type="compositionally biased region" description="Low complexity" evidence="4">
    <location>
        <begin position="268"/>
        <end position="300"/>
    </location>
</feature>
<keyword evidence="7" id="KW-1185">Reference proteome</keyword>
<dbReference type="PROSITE" id="PS50835">
    <property type="entry name" value="IG_LIKE"/>
    <property type="match status" value="1"/>
</dbReference>
<evidence type="ECO:0000313" key="7">
    <source>
        <dbReference type="Proteomes" id="UP000694409"/>
    </source>
</evidence>
<dbReference type="InterPro" id="IPR013106">
    <property type="entry name" value="Ig_V-set"/>
</dbReference>
<dbReference type="GO" id="GO:0005576">
    <property type="term" value="C:extracellular region"/>
    <property type="evidence" value="ECO:0007669"/>
    <property type="project" value="UniProtKB-ARBA"/>
</dbReference>
<dbReference type="Pfam" id="PF07686">
    <property type="entry name" value="V-set"/>
    <property type="match status" value="1"/>
</dbReference>
<protein>
    <recommendedName>
        <fullName evidence="5">Ig-like domain-containing protein</fullName>
    </recommendedName>
</protein>
<evidence type="ECO:0000259" key="5">
    <source>
        <dbReference type="PROSITE" id="PS50835"/>
    </source>
</evidence>
<dbReference type="InterPro" id="IPR050199">
    <property type="entry name" value="IgHV"/>
</dbReference>
<dbReference type="SMART" id="SM00406">
    <property type="entry name" value="IGv"/>
    <property type="match status" value="2"/>
</dbReference>
<evidence type="ECO:0000256" key="4">
    <source>
        <dbReference type="SAM" id="MobiDB-lite"/>
    </source>
</evidence>
<dbReference type="Gene3D" id="2.60.40.10">
    <property type="entry name" value="Immunoglobulins"/>
    <property type="match status" value="2"/>
</dbReference>
<feature type="region of interest" description="Disordered" evidence="4">
    <location>
        <begin position="217"/>
        <end position="300"/>
    </location>
</feature>
<dbReference type="InterPro" id="IPR007110">
    <property type="entry name" value="Ig-like_dom"/>
</dbReference>
<name>A0A8C9KPY7_SERCA</name>
<keyword evidence="3" id="KW-1280">Immunoglobulin</keyword>
<dbReference type="GO" id="GO:0019814">
    <property type="term" value="C:immunoglobulin complex"/>
    <property type="evidence" value="ECO:0007669"/>
    <property type="project" value="UniProtKB-KW"/>
</dbReference>
<dbReference type="Proteomes" id="UP000694409">
    <property type="component" value="Unassembled WGS sequence"/>
</dbReference>
<reference evidence="6" key="2">
    <citation type="submission" date="2025-09" db="UniProtKB">
        <authorList>
            <consortium name="Ensembl"/>
        </authorList>
    </citation>
    <scope>IDENTIFICATION</scope>
</reference>
<evidence type="ECO:0000256" key="1">
    <source>
        <dbReference type="ARBA" id="ARBA00022859"/>
    </source>
</evidence>
<evidence type="ECO:0000256" key="2">
    <source>
        <dbReference type="ARBA" id="ARBA00023130"/>
    </source>
</evidence>
<feature type="region of interest" description="Disordered" evidence="4">
    <location>
        <begin position="435"/>
        <end position="476"/>
    </location>
</feature>
<accession>A0A8C9KPY7</accession>
<feature type="domain" description="Ig-like" evidence="5">
    <location>
        <begin position="18"/>
        <end position="107"/>
    </location>
</feature>
<evidence type="ECO:0000256" key="3">
    <source>
        <dbReference type="ARBA" id="ARBA00043265"/>
    </source>
</evidence>
<keyword evidence="2" id="KW-1064">Adaptive immunity</keyword>
<proteinExistence type="predicted"/>
<dbReference type="InterPro" id="IPR036179">
    <property type="entry name" value="Ig-like_dom_sf"/>
</dbReference>
<dbReference type="AlphaFoldDB" id="A0A8C9KPY7"/>
<dbReference type="GeneTree" id="ENSGT01050000244936"/>
<dbReference type="Ensembl" id="ENSSCAT00000000345.1">
    <property type="protein sequence ID" value="ENSSCAP00000000307.1"/>
    <property type="gene ID" value="ENSSCAG00000000278.1"/>
</dbReference>
<feature type="compositionally biased region" description="Pro residues" evidence="4">
    <location>
        <begin position="222"/>
        <end position="231"/>
    </location>
</feature>
<dbReference type="PANTHER" id="PTHR23266">
    <property type="entry name" value="IMMUNOGLOBULIN HEAVY CHAIN"/>
    <property type="match status" value="1"/>
</dbReference>
<keyword evidence="1" id="KW-0391">Immunity</keyword>
<reference evidence="6" key="1">
    <citation type="submission" date="2025-08" db="UniProtKB">
        <authorList>
            <consortium name="Ensembl"/>
        </authorList>
    </citation>
    <scope>IDENTIFICATION</scope>
</reference>
<dbReference type="SUPFAM" id="SSF48726">
    <property type="entry name" value="Immunoglobulin"/>
    <property type="match status" value="2"/>
</dbReference>
<sequence>ERGGVCWRGVGAPGGRDPAGVRGHLQPPGGSLRLLCRGNGFGFGRFGMGWIRQTPRNVLEYIAGINNGGYTWYAPSLQGRVTISRDNSSVTLTMTDLRNEDSGLYFCARAAVAVPGRIDRRPPPPLSPVPALPSSGPLPARGFRPLPAPSLPAVPPRPLLSPLPSLQGRVTISRDNGQSSVTLTMTDLRDEDSGLYLCAKAAGAGWGAGAAAGYGDSATPTPVSPPVPNPQTLPHTPTLGPLSQTCPIPPNGEQRPQTQPVLPQSQRVLPQSQPVLPQSQPVLPKSQPVLPQSQPVLPQSQPVLPQTQPVLPKPSRFCPKTPPIYGAAVGYGQDPHPDSPWLPKCPKIPKSFPKSQPLTPFLPFPPNLRPPRPNPQFPPIFAHFHPNLPGSPARLEEGRAGPGVKVGGQGLSLGRGQARVWGQGWPWGHRGTQGTEPSPWGSFGVNRCQPCSRPGPGSHPPTPTTTADPISFFVDP</sequence>
<organism evidence="6 7">
    <name type="scientific">Serinus canaria</name>
    <name type="common">Island canary</name>
    <name type="synonym">Fringilla canaria</name>
    <dbReference type="NCBI Taxonomy" id="9135"/>
    <lineage>
        <taxon>Eukaryota</taxon>
        <taxon>Metazoa</taxon>
        <taxon>Chordata</taxon>
        <taxon>Craniata</taxon>
        <taxon>Vertebrata</taxon>
        <taxon>Euteleostomi</taxon>
        <taxon>Archelosauria</taxon>
        <taxon>Archosauria</taxon>
        <taxon>Dinosauria</taxon>
        <taxon>Saurischia</taxon>
        <taxon>Theropoda</taxon>
        <taxon>Coelurosauria</taxon>
        <taxon>Aves</taxon>
        <taxon>Neognathae</taxon>
        <taxon>Neoaves</taxon>
        <taxon>Telluraves</taxon>
        <taxon>Australaves</taxon>
        <taxon>Passeriformes</taxon>
        <taxon>Passeroidea</taxon>
        <taxon>Fringillidae</taxon>
        <taxon>Carduelinae</taxon>
        <taxon>Serinus</taxon>
    </lineage>
</organism>
<dbReference type="InterPro" id="IPR013783">
    <property type="entry name" value="Ig-like_fold"/>
</dbReference>
<evidence type="ECO:0000313" key="6">
    <source>
        <dbReference type="Ensembl" id="ENSSCAP00000000307.1"/>
    </source>
</evidence>